<evidence type="ECO:0000259" key="6">
    <source>
        <dbReference type="PROSITE" id="PS51296"/>
    </source>
</evidence>
<dbReference type="PROSITE" id="PS51296">
    <property type="entry name" value="RIESKE"/>
    <property type="match status" value="1"/>
</dbReference>
<evidence type="ECO:0000256" key="5">
    <source>
        <dbReference type="ARBA" id="ARBA00023014"/>
    </source>
</evidence>
<dbReference type="PANTHER" id="PTHR21266">
    <property type="entry name" value="IRON-SULFUR DOMAIN CONTAINING PROTEIN"/>
    <property type="match status" value="1"/>
</dbReference>
<evidence type="ECO:0000256" key="2">
    <source>
        <dbReference type="ARBA" id="ARBA00022723"/>
    </source>
</evidence>
<evidence type="ECO:0000313" key="8">
    <source>
        <dbReference type="Proteomes" id="UP000320314"/>
    </source>
</evidence>
<dbReference type="GO" id="GO:0051213">
    <property type="term" value="F:dioxygenase activity"/>
    <property type="evidence" value="ECO:0007669"/>
    <property type="project" value="UniProtKB-KW"/>
</dbReference>
<dbReference type="Gene3D" id="2.102.10.10">
    <property type="entry name" value="Rieske [2Fe-2S] iron-sulphur domain"/>
    <property type="match status" value="1"/>
</dbReference>
<dbReference type="OrthoDB" id="9800776at2"/>
<feature type="domain" description="Rieske" evidence="6">
    <location>
        <begin position="13"/>
        <end position="119"/>
    </location>
</feature>
<proteinExistence type="predicted"/>
<evidence type="ECO:0000256" key="4">
    <source>
        <dbReference type="ARBA" id="ARBA00023004"/>
    </source>
</evidence>
<dbReference type="AlphaFoldDB" id="A0A506U313"/>
<dbReference type="SUPFAM" id="SSF50022">
    <property type="entry name" value="ISP domain"/>
    <property type="match status" value="1"/>
</dbReference>
<dbReference type="InterPro" id="IPR044043">
    <property type="entry name" value="VanA_C_cat"/>
</dbReference>
<evidence type="ECO:0000313" key="7">
    <source>
        <dbReference type="EMBL" id="TPW28743.1"/>
    </source>
</evidence>
<sequence>MQGLKSEMLRGCWYVAATSRSLKRGKTKAKTLLGEPVVLARGEDGTAFALRDLCPHRGIPLSYGMVEGCSLRCCYHGWRFDENGTCVEIPSLAEGQKIDVAKINCGAYPCVERYGLVWVYFAANGEAPEDGPMPDVEIFPHIAPETPPAAAIMQEFDCSVDHAAFGLMDPTHAAYIHTSWWFKKNGRTLRPKEKSFEPAPFGWRMVRHALPPQNLVYKLLGDDVTTEIAYRLPGYRIEDVAGSKHSVVAVTALTPIDGQRTEVYQFFYSTMGLVKYGRPLAEYLMNVFLGQDREAVVRQREGLVWEPRLMMINDADTQARWWARIKSEWQEALAEGRSFANPLKPQTLRWRS</sequence>
<dbReference type="Gene3D" id="3.90.380.10">
    <property type="entry name" value="Naphthalene 1,2-dioxygenase Alpha Subunit, Chain A, domain 1"/>
    <property type="match status" value="1"/>
</dbReference>
<evidence type="ECO:0000256" key="1">
    <source>
        <dbReference type="ARBA" id="ARBA00022714"/>
    </source>
</evidence>
<keyword evidence="8" id="KW-1185">Reference proteome</keyword>
<dbReference type="PROSITE" id="PS00570">
    <property type="entry name" value="RING_HYDROXYL_ALPHA"/>
    <property type="match status" value="1"/>
</dbReference>
<dbReference type="InterPro" id="IPR015881">
    <property type="entry name" value="ARHD_Rieske_2Fe_2S"/>
</dbReference>
<keyword evidence="7" id="KW-0223">Dioxygenase</keyword>
<keyword evidence="2" id="KW-0479">Metal-binding</keyword>
<dbReference type="SUPFAM" id="SSF55961">
    <property type="entry name" value="Bet v1-like"/>
    <property type="match status" value="1"/>
</dbReference>
<dbReference type="EMBL" id="VHLH01000014">
    <property type="protein sequence ID" value="TPW28743.1"/>
    <property type="molecule type" value="Genomic_DNA"/>
</dbReference>
<protein>
    <submittedName>
        <fullName evidence="7">Aromatic ring-hydroxylating dioxygenase subunit alpha</fullName>
    </submittedName>
</protein>
<dbReference type="PANTHER" id="PTHR21266:SF60">
    <property type="entry name" value="3-KETOSTEROID-9-ALPHA-MONOOXYGENASE, OXYGENASE COMPONENT"/>
    <property type="match status" value="1"/>
</dbReference>
<dbReference type="CDD" id="cd03469">
    <property type="entry name" value="Rieske_RO_Alpha_N"/>
    <property type="match status" value="1"/>
</dbReference>
<dbReference type="RefSeq" id="WP_141166755.1">
    <property type="nucleotide sequence ID" value="NZ_VHLH01000014.1"/>
</dbReference>
<comment type="caution">
    <text evidence="7">The sequence shown here is derived from an EMBL/GenBank/DDBJ whole genome shotgun (WGS) entry which is preliminary data.</text>
</comment>
<reference evidence="7 8" key="1">
    <citation type="submission" date="2019-06" db="EMBL/GenBank/DDBJ databases">
        <authorList>
            <person name="Li M."/>
        </authorList>
    </citation>
    <scope>NUCLEOTIDE SEQUENCE [LARGE SCALE GENOMIC DNA]</scope>
    <source>
        <strain evidence="7 8">BGMRC6574</strain>
    </source>
</reference>
<organism evidence="7 8">
    <name type="scientific">Pararhizobium mangrovi</name>
    <dbReference type="NCBI Taxonomy" id="2590452"/>
    <lineage>
        <taxon>Bacteria</taxon>
        <taxon>Pseudomonadati</taxon>
        <taxon>Pseudomonadota</taxon>
        <taxon>Alphaproteobacteria</taxon>
        <taxon>Hyphomicrobiales</taxon>
        <taxon>Rhizobiaceae</taxon>
        <taxon>Rhizobium/Agrobacterium group</taxon>
        <taxon>Pararhizobium</taxon>
    </lineage>
</organism>
<keyword evidence="3" id="KW-0560">Oxidoreductase</keyword>
<evidence type="ECO:0000256" key="3">
    <source>
        <dbReference type="ARBA" id="ARBA00023002"/>
    </source>
</evidence>
<keyword evidence="5" id="KW-0411">Iron-sulfur</keyword>
<dbReference type="InterPro" id="IPR017941">
    <property type="entry name" value="Rieske_2Fe-2S"/>
</dbReference>
<keyword evidence="1" id="KW-0001">2Fe-2S</keyword>
<dbReference type="Proteomes" id="UP000320314">
    <property type="component" value="Unassembled WGS sequence"/>
</dbReference>
<dbReference type="GO" id="GO:0051537">
    <property type="term" value="F:2 iron, 2 sulfur cluster binding"/>
    <property type="evidence" value="ECO:0007669"/>
    <property type="project" value="UniProtKB-KW"/>
</dbReference>
<dbReference type="Pfam" id="PF19112">
    <property type="entry name" value="VanA_C"/>
    <property type="match status" value="1"/>
</dbReference>
<dbReference type="GO" id="GO:0005506">
    <property type="term" value="F:iron ion binding"/>
    <property type="evidence" value="ECO:0007669"/>
    <property type="project" value="InterPro"/>
</dbReference>
<accession>A0A506U313</accession>
<dbReference type="InterPro" id="IPR050584">
    <property type="entry name" value="Cholesterol_7-desaturase"/>
</dbReference>
<keyword evidence="4" id="KW-0408">Iron</keyword>
<name>A0A506U313_9HYPH</name>
<gene>
    <name evidence="7" type="ORF">FJU11_09150</name>
</gene>
<dbReference type="InterPro" id="IPR036922">
    <property type="entry name" value="Rieske_2Fe-2S_sf"/>
</dbReference>
<dbReference type="Pfam" id="PF00355">
    <property type="entry name" value="Rieske"/>
    <property type="match status" value="1"/>
</dbReference>